<keyword evidence="3" id="KW-0378">Hydrolase</keyword>
<protein>
    <submittedName>
        <fullName evidence="6">Glyoxylase, beta-lactamase superfamily II</fullName>
    </submittedName>
</protein>
<keyword evidence="7" id="KW-1185">Reference proteome</keyword>
<dbReference type="STRING" id="504798.SAMN05421871_104487"/>
<sequence>MIHPAARSQVHIGQTSVTYLPDGHAWLDPAVVFPASAPDGWGAHAEYLGSDGRFPVSIGSFLIRVADRVILVDLGLGAVEWGNEDLRADFRGGALISSLAAEGLTPSDVDTVFFTHLHHDHVGWVSEVAPAPGAAPVDPVGLTFGKARHLVAEAEWRHWAGTDEVVGPHPVAVMAPLADRVEFTADGTEIAPGVRVLATPGHTPGHQSLVVTDPSGADGRRLVVLGDVMHCQVQVAESHWAFVFDVDPDQGVRTRADLLREVGDGNTIVAGGHFAENVFGRVGAGWDQTVNRQLPRWSTSAWESLNHTPSSPR</sequence>
<reference evidence="7" key="1">
    <citation type="submission" date="2016-10" db="EMBL/GenBank/DDBJ databases">
        <authorList>
            <person name="Varghese N."/>
            <person name="Submissions S."/>
        </authorList>
    </citation>
    <scope>NUCLEOTIDE SEQUENCE [LARGE SCALE GENOMIC DNA]</scope>
    <source>
        <strain evidence="7">IBRC-M 10655</strain>
    </source>
</reference>
<dbReference type="SUPFAM" id="SSF56281">
    <property type="entry name" value="Metallo-hydrolase/oxidoreductase"/>
    <property type="match status" value="1"/>
</dbReference>
<dbReference type="InterPro" id="IPR001279">
    <property type="entry name" value="Metallo-B-lactamas"/>
</dbReference>
<dbReference type="PANTHER" id="PTHR42978:SF6">
    <property type="entry name" value="QUORUM-QUENCHING LACTONASE YTNP-RELATED"/>
    <property type="match status" value="1"/>
</dbReference>
<name>A0A1H0VU60_9PSEU</name>
<dbReference type="GO" id="GO:0016787">
    <property type="term" value="F:hydrolase activity"/>
    <property type="evidence" value="ECO:0007669"/>
    <property type="project" value="UniProtKB-KW"/>
</dbReference>
<organism evidence="6 7">
    <name type="scientific">Actinokineospora alba</name>
    <dbReference type="NCBI Taxonomy" id="504798"/>
    <lineage>
        <taxon>Bacteria</taxon>
        <taxon>Bacillati</taxon>
        <taxon>Actinomycetota</taxon>
        <taxon>Actinomycetes</taxon>
        <taxon>Pseudonocardiales</taxon>
        <taxon>Pseudonocardiaceae</taxon>
        <taxon>Actinokineospora</taxon>
    </lineage>
</organism>
<accession>A0A1H0VU60</accession>
<evidence type="ECO:0000256" key="2">
    <source>
        <dbReference type="ARBA" id="ARBA00022723"/>
    </source>
</evidence>
<feature type="domain" description="Metallo-beta-lactamase" evidence="5">
    <location>
        <begin position="57"/>
        <end position="273"/>
    </location>
</feature>
<dbReference type="InterPro" id="IPR036866">
    <property type="entry name" value="RibonucZ/Hydroxyglut_hydro"/>
</dbReference>
<dbReference type="Gene3D" id="3.60.15.10">
    <property type="entry name" value="Ribonuclease Z/Hydroxyacylglutathione hydrolase-like"/>
    <property type="match status" value="1"/>
</dbReference>
<evidence type="ECO:0000259" key="5">
    <source>
        <dbReference type="SMART" id="SM00849"/>
    </source>
</evidence>
<dbReference type="RefSeq" id="WP_091383307.1">
    <property type="nucleotide sequence ID" value="NZ_FNDV01000004.1"/>
</dbReference>
<evidence type="ECO:0000313" key="7">
    <source>
        <dbReference type="Proteomes" id="UP000199651"/>
    </source>
</evidence>
<dbReference type="OrthoDB" id="5177904at2"/>
<dbReference type="EMBL" id="FNJB01000015">
    <property type="protein sequence ID" value="SDP82112.1"/>
    <property type="molecule type" value="Genomic_DNA"/>
</dbReference>
<dbReference type="PANTHER" id="PTHR42978">
    <property type="entry name" value="QUORUM-QUENCHING LACTONASE YTNP-RELATED-RELATED"/>
    <property type="match status" value="1"/>
</dbReference>
<dbReference type="Pfam" id="PF00753">
    <property type="entry name" value="Lactamase_B"/>
    <property type="match status" value="1"/>
</dbReference>
<dbReference type="SMART" id="SM00849">
    <property type="entry name" value="Lactamase_B"/>
    <property type="match status" value="1"/>
</dbReference>
<evidence type="ECO:0000313" key="6">
    <source>
        <dbReference type="EMBL" id="SDP82112.1"/>
    </source>
</evidence>
<gene>
    <name evidence="6" type="ORF">SAMN05192558_115136</name>
</gene>
<keyword evidence="4" id="KW-0862">Zinc</keyword>
<dbReference type="Proteomes" id="UP000199651">
    <property type="component" value="Unassembled WGS sequence"/>
</dbReference>
<keyword evidence="2" id="KW-0479">Metal-binding</keyword>
<evidence type="ECO:0000256" key="1">
    <source>
        <dbReference type="ARBA" id="ARBA00007749"/>
    </source>
</evidence>
<dbReference type="GO" id="GO:0046872">
    <property type="term" value="F:metal ion binding"/>
    <property type="evidence" value="ECO:0007669"/>
    <property type="project" value="UniProtKB-KW"/>
</dbReference>
<dbReference type="InterPro" id="IPR051013">
    <property type="entry name" value="MBL_superfamily_lactonases"/>
</dbReference>
<evidence type="ECO:0000256" key="3">
    <source>
        <dbReference type="ARBA" id="ARBA00022801"/>
    </source>
</evidence>
<dbReference type="AlphaFoldDB" id="A0A1H0VU60"/>
<comment type="similarity">
    <text evidence="1">Belongs to the metallo-beta-lactamase superfamily.</text>
</comment>
<evidence type="ECO:0000256" key="4">
    <source>
        <dbReference type="ARBA" id="ARBA00022833"/>
    </source>
</evidence>
<proteinExistence type="inferred from homology"/>
<dbReference type="CDD" id="cd16277">
    <property type="entry name" value="metallo-hydrolase-like_MBL-fold"/>
    <property type="match status" value="1"/>
</dbReference>